<reference evidence="4 5" key="1">
    <citation type="submission" date="2018-04" db="EMBL/GenBank/DDBJ databases">
        <authorList>
            <person name="Zhang X."/>
            <person name="Yuan J."/>
            <person name="Li F."/>
            <person name="Xiang J."/>
        </authorList>
    </citation>
    <scope>NUCLEOTIDE SEQUENCE [LARGE SCALE GENOMIC DNA]</scope>
    <source>
        <tissue evidence="4">Muscle</tissue>
    </source>
</reference>
<name>A0A423U2R4_PENVA</name>
<dbReference type="PROSITE" id="PS00018">
    <property type="entry name" value="EF_HAND_1"/>
    <property type="match status" value="1"/>
</dbReference>
<dbReference type="Proteomes" id="UP000283509">
    <property type="component" value="Unassembled WGS sequence"/>
</dbReference>
<dbReference type="PROSITE" id="PS50222">
    <property type="entry name" value="EF_HAND_2"/>
    <property type="match status" value="1"/>
</dbReference>
<feature type="compositionally biased region" description="Basic and acidic residues" evidence="2">
    <location>
        <begin position="75"/>
        <end position="88"/>
    </location>
</feature>
<evidence type="ECO:0000313" key="4">
    <source>
        <dbReference type="EMBL" id="ROT82986.1"/>
    </source>
</evidence>
<feature type="coiled-coil region" evidence="1">
    <location>
        <begin position="607"/>
        <end position="641"/>
    </location>
</feature>
<proteinExistence type="predicted"/>
<feature type="coiled-coil region" evidence="1">
    <location>
        <begin position="673"/>
        <end position="721"/>
    </location>
</feature>
<feature type="domain" description="EF-hand" evidence="3">
    <location>
        <begin position="274"/>
        <end position="309"/>
    </location>
</feature>
<feature type="compositionally biased region" description="Basic and acidic residues" evidence="2">
    <location>
        <begin position="29"/>
        <end position="62"/>
    </location>
</feature>
<reference evidence="4 5" key="2">
    <citation type="submission" date="2019-01" db="EMBL/GenBank/DDBJ databases">
        <title>The decoding of complex shrimp genome reveals the adaptation for benthos swimmer, frequently molting mechanism and breeding impact on genome.</title>
        <authorList>
            <person name="Sun Y."/>
            <person name="Gao Y."/>
            <person name="Yu Y."/>
        </authorList>
    </citation>
    <scope>NUCLEOTIDE SEQUENCE [LARGE SCALE GENOMIC DNA]</scope>
    <source>
        <tissue evidence="4">Muscle</tissue>
    </source>
</reference>
<dbReference type="Pfam" id="PF15799">
    <property type="entry name" value="CCD48"/>
    <property type="match status" value="1"/>
</dbReference>
<dbReference type="GO" id="GO:0005509">
    <property type="term" value="F:calcium ion binding"/>
    <property type="evidence" value="ECO:0007669"/>
    <property type="project" value="InterPro"/>
</dbReference>
<sequence>MDSGRSAGAGMGGPRGLVAGVKAAFRSRSRSEKSRSRSRSRCENSKTDDHDEVRPGKGERAPRSPFLGWARSRHKEQPKAKEAAKAKEVAGGATEASGPCSLLQAERLSLHSSEDYWHTSEDLRDIRRGTYTSFRSDFYDSKYAGEKENEKTLDRLRLLVDDGAATRLQDSRERTGRLGRYVNLPVHCAGVAGQVPGESSARAGAGGLALGVNASNHRVASCGVAAALESQGPRYYDKEKTPEAVRGSWLKSALSYNLEVPESPRNEVIVLALGIDQYIEEVFRFLDRSGSGRVGIEDFHALCQVLGLAESEGLPRKGQQRCQCLGSKLTLNGSLDNSLLNNEVPGDKVCPIHLNFSEFHDRLCECFVKGAQTETLSPLASRRPCNPRLVTSVVHIQRRYDILEKISKSIAEINSELEGDAKRPPAECPTAASACCTSRQPAHVDRNSNISPQPSYSETCLLKRQVLLQQQELQCLREVIEDMRVALQNSDAENLSLQVQMARSSAPSRRGSEHDLCLTDEEDTIDDLVRQLTELSRPRNDLSSIPVAEVAPQPQEAPKEAPQEALQADDPKCKMEAQETASRLPEPPGSPKDAHNTAFVSGDLSLEAELQATYEALQAAREEQEATQADLQRTVSELQQREADLKGAELSLQASYTALEKVQYDSHALVMEVAETRSLLEDTKERLAGALEELAQAKSTMQEQEAQLTCAKESLEVLQNSR</sequence>
<evidence type="ECO:0000259" key="3">
    <source>
        <dbReference type="PROSITE" id="PS50222"/>
    </source>
</evidence>
<feature type="region of interest" description="Disordered" evidence="2">
    <location>
        <begin position="540"/>
        <end position="596"/>
    </location>
</feature>
<dbReference type="InterPro" id="IPR031601">
    <property type="entry name" value="CCD48"/>
</dbReference>
<dbReference type="OrthoDB" id="6359872at2759"/>
<comment type="caution">
    <text evidence="4">The sequence shown here is derived from an EMBL/GenBank/DDBJ whole genome shotgun (WGS) entry which is preliminary data.</text>
</comment>
<keyword evidence="1" id="KW-0175">Coiled coil</keyword>
<dbReference type="AlphaFoldDB" id="A0A423U2R4"/>
<dbReference type="EMBL" id="QCYY01000754">
    <property type="protein sequence ID" value="ROT82986.1"/>
    <property type="molecule type" value="Genomic_DNA"/>
</dbReference>
<evidence type="ECO:0000256" key="1">
    <source>
        <dbReference type="SAM" id="Coils"/>
    </source>
</evidence>
<evidence type="ECO:0000313" key="5">
    <source>
        <dbReference type="Proteomes" id="UP000283509"/>
    </source>
</evidence>
<dbReference type="InterPro" id="IPR018247">
    <property type="entry name" value="EF_Hand_1_Ca_BS"/>
</dbReference>
<dbReference type="InterPro" id="IPR002048">
    <property type="entry name" value="EF_hand_dom"/>
</dbReference>
<dbReference type="STRING" id="6689.A0A423U2R4"/>
<organism evidence="4 5">
    <name type="scientific">Penaeus vannamei</name>
    <name type="common">Whiteleg shrimp</name>
    <name type="synonym">Litopenaeus vannamei</name>
    <dbReference type="NCBI Taxonomy" id="6689"/>
    <lineage>
        <taxon>Eukaryota</taxon>
        <taxon>Metazoa</taxon>
        <taxon>Ecdysozoa</taxon>
        <taxon>Arthropoda</taxon>
        <taxon>Crustacea</taxon>
        <taxon>Multicrustacea</taxon>
        <taxon>Malacostraca</taxon>
        <taxon>Eumalacostraca</taxon>
        <taxon>Eucarida</taxon>
        <taxon>Decapoda</taxon>
        <taxon>Dendrobranchiata</taxon>
        <taxon>Penaeoidea</taxon>
        <taxon>Penaeidae</taxon>
        <taxon>Penaeus</taxon>
    </lineage>
</organism>
<gene>
    <name evidence="4" type="ORF">C7M84_023848</name>
</gene>
<protein>
    <submittedName>
        <fullName evidence="4">Putative EF-hand and coiled-coil domain-containing protein 1 isoform X2</fullName>
    </submittedName>
</protein>
<feature type="region of interest" description="Disordered" evidence="2">
    <location>
        <begin position="1"/>
        <end position="96"/>
    </location>
</feature>
<accession>A0A423U2R4</accession>
<keyword evidence="5" id="KW-1185">Reference proteome</keyword>
<evidence type="ECO:0000256" key="2">
    <source>
        <dbReference type="SAM" id="MobiDB-lite"/>
    </source>
</evidence>